<dbReference type="EMBL" id="BDES01000063">
    <property type="protein sequence ID" value="GCD53579.1"/>
    <property type="molecule type" value="Genomic_DNA"/>
</dbReference>
<name>A0A401WW55_ACEPA</name>
<dbReference type="AlphaFoldDB" id="A0A401WW55"/>
<dbReference type="RefSeq" id="WP_124296118.1">
    <property type="nucleotide sequence ID" value="NZ_BDES01000063.1"/>
</dbReference>
<proteinExistence type="predicted"/>
<protein>
    <submittedName>
        <fullName evidence="1">Uncharacterized protein</fullName>
    </submittedName>
</protein>
<reference evidence="1 2" key="1">
    <citation type="submission" date="2016-06" db="EMBL/GenBank/DDBJ databases">
        <title>Acetobacter pasteurianus NBRC 3188 whole genome sequencing project.</title>
        <authorList>
            <person name="Matsutani M."/>
            <person name="Shiwa Y."/>
            <person name="Okamoto-Kainuma A."/>
            <person name="Ishikawa M."/>
            <person name="Koizumi Y."/>
            <person name="Yoshikawa H."/>
            <person name="Yakushi T."/>
            <person name="Matsushita K."/>
        </authorList>
    </citation>
    <scope>NUCLEOTIDE SEQUENCE [LARGE SCALE GENOMIC DNA]</scope>
    <source>
        <strain evidence="1 2">NBRC 3188</strain>
    </source>
</reference>
<comment type="caution">
    <text evidence="1">The sequence shown here is derived from an EMBL/GenBank/DDBJ whole genome shotgun (WGS) entry which is preliminary data.</text>
</comment>
<organism evidence="1 2">
    <name type="scientific">Acetobacter pasteurianus NBRC 3188</name>
    <dbReference type="NCBI Taxonomy" id="1226663"/>
    <lineage>
        <taxon>Bacteria</taxon>
        <taxon>Pseudomonadati</taxon>
        <taxon>Pseudomonadota</taxon>
        <taxon>Alphaproteobacteria</taxon>
        <taxon>Acetobacterales</taxon>
        <taxon>Acetobacteraceae</taxon>
        <taxon>Acetobacter</taxon>
    </lineage>
</organism>
<accession>A0A401WW55</accession>
<evidence type="ECO:0000313" key="2">
    <source>
        <dbReference type="Proteomes" id="UP000287300"/>
    </source>
</evidence>
<evidence type="ECO:0000313" key="1">
    <source>
        <dbReference type="EMBL" id="GCD53579.1"/>
    </source>
</evidence>
<sequence>MKQHREHKITKSAVLIELNGEAVILKISARGWNEILAIAAREAKGELCVAKVPNQNIFNLISTQA</sequence>
<gene>
    <name evidence="1" type="ORF">NBRC3188_2276</name>
</gene>
<dbReference type="Proteomes" id="UP000287300">
    <property type="component" value="Unassembled WGS sequence"/>
</dbReference>